<accession>B8IQM9</accession>
<sequence length="137" mass="14690">MTRVLVTGGRGYGELNADAPLARRGEMRIRVYREVGALRATLDALHAEAPIACIIQGSAPGADRHARDWSAMRGVELLDYPADWHRHGRAAGPLRNARMIAEGQPDLVLAFPGGRGTADCVRKAEAAGIRVVRIGGE</sequence>
<dbReference type="eggNOG" id="COG0137">
    <property type="taxonomic scope" value="Bacteria"/>
</dbReference>
<reference evidence="2 3" key="1">
    <citation type="submission" date="2009-01" db="EMBL/GenBank/DDBJ databases">
        <title>Complete sequence of chromosome of Methylobacterium nodulans ORS 2060.</title>
        <authorList>
            <consortium name="US DOE Joint Genome Institute"/>
            <person name="Lucas S."/>
            <person name="Copeland A."/>
            <person name="Lapidus A."/>
            <person name="Glavina del Rio T."/>
            <person name="Dalin E."/>
            <person name="Tice H."/>
            <person name="Bruce D."/>
            <person name="Goodwin L."/>
            <person name="Pitluck S."/>
            <person name="Sims D."/>
            <person name="Brettin T."/>
            <person name="Detter J.C."/>
            <person name="Han C."/>
            <person name="Larimer F."/>
            <person name="Land M."/>
            <person name="Hauser L."/>
            <person name="Kyrpides N."/>
            <person name="Ivanova N."/>
            <person name="Marx C.J."/>
            <person name="Richardson P."/>
        </authorList>
    </citation>
    <scope>NUCLEOTIDE SEQUENCE [LARGE SCALE GENOMIC DNA]</scope>
    <source>
        <strain evidence="3">LMG 21967 / CNCM I-2342 / ORS 2060</strain>
    </source>
</reference>
<gene>
    <name evidence="2" type="ordered locus">Mnod_5711</name>
</gene>
<dbReference type="Proteomes" id="UP000008207">
    <property type="component" value="Chromosome"/>
</dbReference>
<proteinExistence type="predicted"/>
<keyword evidence="3" id="KW-1185">Reference proteome</keyword>
<dbReference type="OrthoDB" id="572639at2"/>
<evidence type="ECO:0000313" key="3">
    <source>
        <dbReference type="Proteomes" id="UP000008207"/>
    </source>
</evidence>
<protein>
    <recommendedName>
        <fullName evidence="1">YspA cpYpsA-related SLOG domain-containing protein</fullName>
    </recommendedName>
</protein>
<dbReference type="HOGENOM" id="CLU_144704_1_0_5"/>
<evidence type="ECO:0000259" key="1">
    <source>
        <dbReference type="Pfam" id="PF10686"/>
    </source>
</evidence>
<feature type="domain" description="YspA cpYpsA-related SLOG" evidence="1">
    <location>
        <begin position="2"/>
        <end position="87"/>
    </location>
</feature>
<dbReference type="KEGG" id="mno:Mnod_5711"/>
<dbReference type="STRING" id="460265.Mnod_5711"/>
<dbReference type="AlphaFoldDB" id="B8IQM9"/>
<dbReference type="InterPro" id="IPR019627">
    <property type="entry name" value="YAcAr"/>
</dbReference>
<organism evidence="2 3">
    <name type="scientific">Methylobacterium nodulans (strain LMG 21967 / CNCM I-2342 / ORS 2060)</name>
    <dbReference type="NCBI Taxonomy" id="460265"/>
    <lineage>
        <taxon>Bacteria</taxon>
        <taxon>Pseudomonadati</taxon>
        <taxon>Pseudomonadota</taxon>
        <taxon>Alphaproteobacteria</taxon>
        <taxon>Hyphomicrobiales</taxon>
        <taxon>Methylobacteriaceae</taxon>
        <taxon>Methylobacterium</taxon>
    </lineage>
</organism>
<dbReference type="Pfam" id="PF10686">
    <property type="entry name" value="YAcAr"/>
    <property type="match status" value="1"/>
</dbReference>
<evidence type="ECO:0000313" key="2">
    <source>
        <dbReference type="EMBL" id="ACL60541.1"/>
    </source>
</evidence>
<name>B8IQM9_METNO</name>
<dbReference type="RefSeq" id="WP_015932142.1">
    <property type="nucleotide sequence ID" value="NC_011894.1"/>
</dbReference>
<dbReference type="EMBL" id="CP001349">
    <property type="protein sequence ID" value="ACL60541.1"/>
    <property type="molecule type" value="Genomic_DNA"/>
</dbReference>